<sequence length="542" mass="60585">MAIIPILFICLLLFIHPTSTSAHDHHSTNSPPIKDAPSTSDLIQQACKATRYQKLCESSLAPHPNRNATEIIQSTLKIAYKDSSDGRGMAYSIIWKSEGMLNRRAPASDCGRYLQNSYYRLKSTIDALSRGEIKNGRAWTSAALTYQHDCVSGLQLYVNEMKLINETVSFLNTLIGYTSNALSMMMAYDVFGDKTASWKAPKTEREGFWEGGGVSGGELGIPPWLAYSDVTVCKNDTQCTFRTVQEAVNAAPDWSNGWRFVIWVSAGVYKETVRIELQKRHLLMIGDGMGKTVISGSLNVGHPSQPTHNVSTFTVLADGFMAIGLTIENTAGPDAHQAVAFRSDSDRSYIEECEFLGNQNTLYARSHRQVYNSCRIVGTIDFIFGNSASIFQNCTILVRPRKLKPEEVENSVVTAHGRIDPAQPTGFVFQNCTINGTEEYMKLYNSKPEVHKNFLGRPWKEFARTVFIGCNLESLITPQGWMPWKDDFALKTLYYGEINNIGKGSDLSGRVNWSSRIPTDHVNVYSLRSFLQSDQWPKPPKF</sequence>
<dbReference type="EMBL" id="CM042029">
    <property type="protein sequence ID" value="KAI3794603.1"/>
    <property type="molecule type" value="Genomic_DNA"/>
</dbReference>
<comment type="caution">
    <text evidence="1">The sequence shown here is derived from an EMBL/GenBank/DDBJ whole genome shotgun (WGS) entry which is preliminary data.</text>
</comment>
<gene>
    <name evidence="1" type="ORF">L1987_37235</name>
</gene>
<evidence type="ECO:0000313" key="1">
    <source>
        <dbReference type="EMBL" id="KAI3794603.1"/>
    </source>
</evidence>
<reference evidence="1 2" key="2">
    <citation type="journal article" date="2022" name="Mol. Ecol. Resour.">
        <title>The genomes of chicory, endive, great burdock and yacon provide insights into Asteraceae paleo-polyploidization history and plant inulin production.</title>
        <authorList>
            <person name="Fan W."/>
            <person name="Wang S."/>
            <person name="Wang H."/>
            <person name="Wang A."/>
            <person name="Jiang F."/>
            <person name="Liu H."/>
            <person name="Zhao H."/>
            <person name="Xu D."/>
            <person name="Zhang Y."/>
        </authorList>
    </citation>
    <scope>NUCLEOTIDE SEQUENCE [LARGE SCALE GENOMIC DNA]</scope>
    <source>
        <strain evidence="2">cv. Yunnan</strain>
        <tissue evidence="1">Leaves</tissue>
    </source>
</reference>
<keyword evidence="2" id="KW-1185">Reference proteome</keyword>
<reference evidence="2" key="1">
    <citation type="journal article" date="2022" name="Mol. Ecol. Resour.">
        <title>The genomes of chicory, endive, great burdock and yacon provide insights into Asteraceae palaeo-polyploidization history and plant inulin production.</title>
        <authorList>
            <person name="Fan W."/>
            <person name="Wang S."/>
            <person name="Wang H."/>
            <person name="Wang A."/>
            <person name="Jiang F."/>
            <person name="Liu H."/>
            <person name="Zhao H."/>
            <person name="Xu D."/>
            <person name="Zhang Y."/>
        </authorList>
    </citation>
    <scope>NUCLEOTIDE SEQUENCE [LARGE SCALE GENOMIC DNA]</scope>
    <source>
        <strain evidence="2">cv. Yunnan</strain>
    </source>
</reference>
<organism evidence="1 2">
    <name type="scientific">Smallanthus sonchifolius</name>
    <dbReference type="NCBI Taxonomy" id="185202"/>
    <lineage>
        <taxon>Eukaryota</taxon>
        <taxon>Viridiplantae</taxon>
        <taxon>Streptophyta</taxon>
        <taxon>Embryophyta</taxon>
        <taxon>Tracheophyta</taxon>
        <taxon>Spermatophyta</taxon>
        <taxon>Magnoliopsida</taxon>
        <taxon>eudicotyledons</taxon>
        <taxon>Gunneridae</taxon>
        <taxon>Pentapetalae</taxon>
        <taxon>asterids</taxon>
        <taxon>campanulids</taxon>
        <taxon>Asterales</taxon>
        <taxon>Asteraceae</taxon>
        <taxon>Asteroideae</taxon>
        <taxon>Heliantheae alliance</taxon>
        <taxon>Millerieae</taxon>
        <taxon>Smallanthus</taxon>
    </lineage>
</organism>
<protein>
    <submittedName>
        <fullName evidence="1">Uncharacterized protein</fullName>
    </submittedName>
</protein>
<accession>A0ACB9HFD0</accession>
<proteinExistence type="predicted"/>
<dbReference type="Proteomes" id="UP001056120">
    <property type="component" value="Linkage Group LG12"/>
</dbReference>
<name>A0ACB9HFD0_9ASTR</name>
<evidence type="ECO:0000313" key="2">
    <source>
        <dbReference type="Proteomes" id="UP001056120"/>
    </source>
</evidence>